<evidence type="ECO:0000313" key="2">
    <source>
        <dbReference type="EMBL" id="ORE07140.1"/>
    </source>
</evidence>
<organism evidence="2">
    <name type="scientific">Rhizopus microsporus var. microsporus</name>
    <dbReference type="NCBI Taxonomy" id="86635"/>
    <lineage>
        <taxon>Eukaryota</taxon>
        <taxon>Fungi</taxon>
        <taxon>Fungi incertae sedis</taxon>
        <taxon>Mucoromycota</taxon>
        <taxon>Mucoromycotina</taxon>
        <taxon>Mucoromycetes</taxon>
        <taxon>Mucorales</taxon>
        <taxon>Mucorineae</taxon>
        <taxon>Rhizopodaceae</taxon>
        <taxon>Rhizopus</taxon>
    </lineage>
</organism>
<feature type="region of interest" description="Disordered" evidence="1">
    <location>
        <begin position="92"/>
        <end position="118"/>
    </location>
</feature>
<dbReference type="AlphaFoldDB" id="A0A1X0R533"/>
<name>A0A1X0R533_RHIZD</name>
<dbReference type="EMBL" id="KV921909">
    <property type="protein sequence ID" value="ORE07140.1"/>
    <property type="molecule type" value="Genomic_DNA"/>
</dbReference>
<evidence type="ECO:0000256" key="1">
    <source>
        <dbReference type="SAM" id="MobiDB-lite"/>
    </source>
</evidence>
<accession>A0A1X0R533</accession>
<protein>
    <submittedName>
        <fullName evidence="2">Uncharacterized protein</fullName>
    </submittedName>
</protein>
<sequence>MTSGSSKKLFRQRLLKILNDASLSIKISIPESFRVSNPAKADFCSDSFTSDLNSECQRRKDAFVSYHGGTDVRRLSSAEYYGMGGTVKRQKLQQGRKKSLGIERIETNMPSPKTASIQ</sequence>
<dbReference type="VEuPathDB" id="FungiDB:BCV72DRAFT_304877"/>
<feature type="compositionally biased region" description="Polar residues" evidence="1">
    <location>
        <begin position="108"/>
        <end position="118"/>
    </location>
</feature>
<gene>
    <name evidence="2" type="ORF">BCV72DRAFT_304877</name>
</gene>
<reference evidence="2" key="1">
    <citation type="journal article" date="2016" name="Proc. Natl. Acad. Sci. U.S.A.">
        <title>Lipid metabolic changes in an early divergent fungus govern the establishment of a mutualistic symbiosis with endobacteria.</title>
        <authorList>
            <person name="Lastovetsky O.A."/>
            <person name="Gaspar M.L."/>
            <person name="Mondo S.J."/>
            <person name="LaButti K.M."/>
            <person name="Sandor L."/>
            <person name="Grigoriev I.V."/>
            <person name="Henry S.A."/>
            <person name="Pawlowska T.E."/>
        </authorList>
    </citation>
    <scope>NUCLEOTIDE SEQUENCE [LARGE SCALE GENOMIC DNA]</scope>
    <source>
        <strain evidence="2">ATCC 52814</strain>
    </source>
</reference>
<proteinExistence type="predicted"/>
<dbReference type="Proteomes" id="UP000242414">
    <property type="component" value="Unassembled WGS sequence"/>
</dbReference>